<feature type="binding site" evidence="8">
    <location>
        <begin position="302"/>
        <end position="304"/>
    </location>
    <ligand>
        <name>substrate</name>
    </ligand>
</feature>
<feature type="domain" description="PurM-like N-terminal" evidence="9">
    <location>
        <begin position="60"/>
        <end position="180"/>
    </location>
</feature>
<dbReference type="InterPro" id="IPR036921">
    <property type="entry name" value="PurM-like_N_sf"/>
</dbReference>
<dbReference type="InterPro" id="IPR016188">
    <property type="entry name" value="PurM-like_N"/>
</dbReference>
<evidence type="ECO:0000256" key="2">
    <source>
        <dbReference type="ARBA" id="ARBA00022598"/>
    </source>
</evidence>
<dbReference type="InterPro" id="IPR010918">
    <property type="entry name" value="PurM-like_C_dom"/>
</dbReference>
<name>A0A832ZAV5_9EURY</name>
<feature type="domain" description="PurM-like C-terminal" evidence="10">
    <location>
        <begin position="193"/>
        <end position="345"/>
    </location>
</feature>
<dbReference type="Proteomes" id="UP000643554">
    <property type="component" value="Unassembled WGS sequence"/>
</dbReference>
<dbReference type="CDD" id="cd02203">
    <property type="entry name" value="PurL_repeat1"/>
    <property type="match status" value="1"/>
</dbReference>
<dbReference type="GO" id="GO:0000287">
    <property type="term" value="F:magnesium ion binding"/>
    <property type="evidence" value="ECO:0007669"/>
    <property type="project" value="UniProtKB-UniRule"/>
</dbReference>
<dbReference type="Pfam" id="PF02769">
    <property type="entry name" value="AIRS_C"/>
    <property type="match status" value="2"/>
</dbReference>
<dbReference type="SUPFAM" id="SSF55326">
    <property type="entry name" value="PurM N-terminal domain-like"/>
    <property type="match status" value="2"/>
</dbReference>
<dbReference type="GO" id="GO:0006189">
    <property type="term" value="P:'de novo' IMP biosynthetic process"/>
    <property type="evidence" value="ECO:0007669"/>
    <property type="project" value="UniProtKB-UniRule"/>
</dbReference>
<evidence type="ECO:0000256" key="1">
    <source>
        <dbReference type="ARBA" id="ARBA00022490"/>
    </source>
</evidence>
<dbReference type="InterPro" id="IPR010074">
    <property type="entry name" value="PRibForGlyAmidine_synth_PurL"/>
</dbReference>
<keyword evidence="7 8" id="KW-0460">Magnesium</keyword>
<evidence type="ECO:0000256" key="8">
    <source>
        <dbReference type="HAMAP-Rule" id="MF_00420"/>
    </source>
</evidence>
<dbReference type="PANTHER" id="PTHR43555:SF1">
    <property type="entry name" value="PHOSPHORIBOSYLFORMYLGLYCINAMIDINE SYNTHASE SUBUNIT PURL"/>
    <property type="match status" value="1"/>
</dbReference>
<accession>A0A832ZAV5</accession>
<comment type="function">
    <text evidence="8">Part of the phosphoribosylformylglycinamidine synthase complex involved in the purines biosynthetic pathway. Catalyzes the ATP-dependent conversion of formylglycinamide ribonucleotide (FGAR) and glutamine to yield formylglycinamidine ribonucleotide (FGAM) and glutamate. The FGAM synthase complex is composed of three subunits. PurQ produces an ammonia molecule by converting glutamine to glutamate. PurL transfers the ammonia molecule to FGAR to form FGAM in an ATP-dependent manner. PurS interacts with PurQ and PurL and is thought to assist in the transfer of the ammonia molecule from PurQ to PurL.</text>
</comment>
<gene>
    <name evidence="8 12" type="primary">purL</name>
    <name evidence="12" type="ORF">EYH15_03615</name>
</gene>
<dbReference type="GO" id="GO:0004642">
    <property type="term" value="F:phosphoribosylformylglycinamidine synthase activity"/>
    <property type="evidence" value="ECO:0007669"/>
    <property type="project" value="UniProtKB-UniRule"/>
</dbReference>
<comment type="catalytic activity">
    <reaction evidence="8">
        <text>N(2)-formyl-N(1)-(5-phospho-beta-D-ribosyl)glycinamide + L-glutamine + ATP + H2O = 2-formamido-N(1)-(5-O-phospho-beta-D-ribosyl)acetamidine + L-glutamate + ADP + phosphate + H(+)</text>
        <dbReference type="Rhea" id="RHEA:17129"/>
        <dbReference type="ChEBI" id="CHEBI:15377"/>
        <dbReference type="ChEBI" id="CHEBI:15378"/>
        <dbReference type="ChEBI" id="CHEBI:29985"/>
        <dbReference type="ChEBI" id="CHEBI:30616"/>
        <dbReference type="ChEBI" id="CHEBI:43474"/>
        <dbReference type="ChEBI" id="CHEBI:58359"/>
        <dbReference type="ChEBI" id="CHEBI:147286"/>
        <dbReference type="ChEBI" id="CHEBI:147287"/>
        <dbReference type="ChEBI" id="CHEBI:456216"/>
        <dbReference type="EC" id="6.3.5.3"/>
    </reaction>
</comment>
<comment type="similarity">
    <text evidence="8">Belongs to the FGAMS family.</text>
</comment>
<evidence type="ECO:0000256" key="7">
    <source>
        <dbReference type="ARBA" id="ARBA00022842"/>
    </source>
</evidence>
<dbReference type="PANTHER" id="PTHR43555">
    <property type="entry name" value="PHOSPHORIBOSYLFORMYLGLYCINAMIDINE SYNTHASE SUBUNIT PURL"/>
    <property type="match status" value="1"/>
</dbReference>
<comment type="caution">
    <text evidence="8">Lacks conserved residue(s) required for the propagation of feature annotation.</text>
</comment>
<dbReference type="InterPro" id="IPR036676">
    <property type="entry name" value="PurM-like_C_sf"/>
</dbReference>
<feature type="domain" description="PurM-like N-terminal" evidence="9">
    <location>
        <begin position="425"/>
        <end position="549"/>
    </location>
</feature>
<evidence type="ECO:0000256" key="4">
    <source>
        <dbReference type="ARBA" id="ARBA00022741"/>
    </source>
</evidence>
<dbReference type="AlphaFoldDB" id="A0A832ZAV5"/>
<dbReference type="CDD" id="cd02204">
    <property type="entry name" value="PurL_repeat2"/>
    <property type="match status" value="1"/>
</dbReference>
<feature type="active site" evidence="8">
    <location>
        <position position="32"/>
    </location>
</feature>
<comment type="subcellular location">
    <subcellularLocation>
        <location evidence="8">Cytoplasm</location>
    </subcellularLocation>
</comment>
<dbReference type="EMBL" id="DQUI01000064">
    <property type="protein sequence ID" value="HIP84554.1"/>
    <property type="molecule type" value="Genomic_DNA"/>
</dbReference>
<dbReference type="InterPro" id="IPR041609">
    <property type="entry name" value="PurL_linker"/>
</dbReference>
<evidence type="ECO:0000313" key="12">
    <source>
        <dbReference type="EMBL" id="HIP84554.1"/>
    </source>
</evidence>
<feature type="binding site" evidence="8">
    <location>
        <position position="258"/>
    </location>
    <ligand>
        <name>Mg(2+)</name>
        <dbReference type="ChEBI" id="CHEBI:18420"/>
        <label>2</label>
    </ligand>
</feature>
<dbReference type="GO" id="GO:0005524">
    <property type="term" value="F:ATP binding"/>
    <property type="evidence" value="ECO:0007669"/>
    <property type="project" value="UniProtKB-UniRule"/>
</dbReference>
<feature type="active site" description="Proton acceptor" evidence="8">
    <location>
        <position position="83"/>
    </location>
</feature>
<dbReference type="GO" id="GO:0005737">
    <property type="term" value="C:cytoplasm"/>
    <property type="evidence" value="ECO:0007669"/>
    <property type="project" value="UniProtKB-SubCell"/>
</dbReference>
<feature type="binding site" evidence="8">
    <location>
        <position position="105"/>
    </location>
    <ligand>
        <name>Mg(2+)</name>
        <dbReference type="ChEBI" id="CHEBI:18420"/>
        <label>2</label>
    </ligand>
</feature>
<feature type="binding site" evidence="8">
    <location>
        <position position="523"/>
    </location>
    <ligand>
        <name>substrate</name>
    </ligand>
</feature>
<sequence length="735" mass="81057">MDINDLKYIERRLGRKPNDIEIGMFENLWSEHCSYRSTRHILKLFSKTLKNSEDIVVGPGDDAAVLRIDRRTGLCIALAMESHNHPSYIDPYNGAATGVGGIVRDIISMNAKPIALLDSLRFGDIEGEMGDKVRWLVEGVVSGISDYGNSIGVPTVGGECEFHRSYNYNNLVNVACIGLVKEGEVITGKAREPNLSLILVGSTGRDGIGGASFASKDLTSESEEERPSVQIGDPFTGKCLIDGVLEACKTGKVKAMKDLGAAGLTSACSEMCYGGGVGAEIHLERVILREEGMTPYEILVSESQERMLLAVERGGEEEVIEIFKRYELPASVIGWTTNTGRIVVKMHGKKIVDLPLDLLCEAPPIKRKEKPCILEEYIDSRSIEMPKDLGEVLLKLLGSPNITSKRWIYERYDYEVQLRTVVRPGMDAGVLRLIECPPKALALTTDCTPNFCKLNPYIGSIYTVCESVRNLATVGARPIGMLDNLNFGNPEKPERMYQLRKCVEGLANCAEFFNIPVVGGNVSLYNETVIGDKEYPINPTPTVCLVGVIHNLEMIPPIHSKVEEGDVIVVTGETKDEMGGSEYFRYIHNIEKGIVPRCNLEREKRIYNTVVELINKGLIGGATDISKGGLGVGMAKLSINNSIGAEVQLGDYNRNNLRDDILLFSESSGRILLTVKEENLDKVLNALGENGHVIGRVGGNSLKVYNRDREILNLDIKEMRDIYEKGFYRIMGDIE</sequence>
<evidence type="ECO:0000313" key="13">
    <source>
        <dbReference type="Proteomes" id="UP000643554"/>
    </source>
</evidence>
<keyword evidence="5 8" id="KW-0658">Purine biosynthesis</keyword>
<feature type="binding site" evidence="8">
    <location>
        <position position="520"/>
    </location>
    <ligand>
        <name>ATP</name>
        <dbReference type="ChEBI" id="CHEBI:30616"/>
    </ligand>
</feature>
<dbReference type="NCBIfam" id="TIGR01736">
    <property type="entry name" value="FGAM_synth_II"/>
    <property type="match status" value="1"/>
</dbReference>
<dbReference type="Pfam" id="PF00586">
    <property type="entry name" value="AIRS"/>
    <property type="match status" value="2"/>
</dbReference>
<feature type="binding site" evidence="8">
    <location>
        <position position="81"/>
    </location>
    <ligand>
        <name>Mg(2+)</name>
        <dbReference type="ChEBI" id="CHEBI:18420"/>
        <label>1</label>
    </ligand>
</feature>
<feature type="binding site" evidence="8">
    <location>
        <position position="521"/>
    </location>
    <ligand>
        <name>Mg(2+)</name>
        <dbReference type="ChEBI" id="CHEBI:18420"/>
        <label>1</label>
    </ligand>
</feature>
<dbReference type="Gene3D" id="3.30.1330.10">
    <property type="entry name" value="PurM-like, N-terminal domain"/>
    <property type="match status" value="2"/>
</dbReference>
<comment type="caution">
    <text evidence="12">The sequence shown here is derived from an EMBL/GenBank/DDBJ whole genome shotgun (WGS) entry which is preliminary data.</text>
</comment>
<evidence type="ECO:0000259" key="11">
    <source>
        <dbReference type="Pfam" id="PF18072"/>
    </source>
</evidence>
<dbReference type="PIRSF" id="PIRSF001587">
    <property type="entry name" value="FGAM_synthase_II"/>
    <property type="match status" value="1"/>
</dbReference>
<feature type="domain" description="PurM-like C-terminal" evidence="10">
    <location>
        <begin position="563"/>
        <end position="700"/>
    </location>
</feature>
<keyword evidence="6 8" id="KW-0067">ATP-binding</keyword>
<feature type="binding site" evidence="8">
    <location>
        <position position="104"/>
    </location>
    <ligand>
        <name>substrate</name>
    </ligand>
</feature>
<dbReference type="HAMAP" id="MF_00420">
    <property type="entry name" value="PurL_2"/>
    <property type="match status" value="1"/>
</dbReference>
<feature type="binding site" evidence="8">
    <location>
        <position position="35"/>
    </location>
    <ligand>
        <name>ATP</name>
        <dbReference type="ChEBI" id="CHEBI:30616"/>
    </ligand>
</feature>
<dbReference type="NCBIfam" id="NF002290">
    <property type="entry name" value="PRK01213.1"/>
    <property type="match status" value="1"/>
</dbReference>
<evidence type="ECO:0000256" key="5">
    <source>
        <dbReference type="ARBA" id="ARBA00022755"/>
    </source>
</evidence>
<keyword evidence="1 8" id="KW-0963">Cytoplasm</keyword>
<feature type="binding site" evidence="8">
    <location>
        <begin position="82"/>
        <end position="85"/>
    </location>
    <ligand>
        <name>substrate</name>
    </ligand>
</feature>
<keyword evidence="2 8" id="KW-0436">Ligase</keyword>
<keyword evidence="4 8" id="KW-0547">Nucleotide-binding</keyword>
<dbReference type="EC" id="6.3.5.3" evidence="8"/>
<dbReference type="UniPathway" id="UPA00074">
    <property type="reaction ID" value="UER00128"/>
</dbReference>
<feature type="domain" description="Phosphoribosylformylglycinamidine synthase linker" evidence="11">
    <location>
        <begin position="5"/>
        <end position="35"/>
    </location>
</feature>
<evidence type="ECO:0000256" key="6">
    <source>
        <dbReference type="ARBA" id="ARBA00022840"/>
    </source>
</evidence>
<comment type="subunit">
    <text evidence="8">Monomer. Part of the FGAM synthase complex composed of 1 PurL, 1 PurQ and 2 PurS subunits.</text>
</comment>
<dbReference type="SUPFAM" id="SSF56042">
    <property type="entry name" value="PurM C-terminal domain-like"/>
    <property type="match status" value="2"/>
</dbReference>
<proteinExistence type="inferred from homology"/>
<comment type="pathway">
    <text evidence="8">Purine metabolism; IMP biosynthesis via de novo pathway; 5-amino-1-(5-phospho-D-ribosyl)imidazole from N(2)-formyl-N(1)-(5-phospho-D-ribosyl)glycinamide: step 1/2.</text>
</comment>
<feature type="binding site" evidence="8">
    <location>
        <position position="230"/>
    </location>
    <ligand>
        <name>substrate</name>
    </ligand>
</feature>
<evidence type="ECO:0000259" key="9">
    <source>
        <dbReference type="Pfam" id="PF00586"/>
    </source>
</evidence>
<evidence type="ECO:0000256" key="3">
    <source>
        <dbReference type="ARBA" id="ARBA00022723"/>
    </source>
</evidence>
<evidence type="ECO:0000259" key="10">
    <source>
        <dbReference type="Pfam" id="PF02769"/>
    </source>
</evidence>
<reference evidence="12" key="1">
    <citation type="journal article" date="2020" name="ISME J.">
        <title>Gammaproteobacteria mediating utilization of methyl-, sulfur- and petroleum organic compounds in deep ocean hydrothermal plumes.</title>
        <authorList>
            <person name="Zhou Z."/>
            <person name="Liu Y."/>
            <person name="Pan J."/>
            <person name="Cron B.R."/>
            <person name="Toner B.M."/>
            <person name="Anantharaman K."/>
            <person name="Breier J.A."/>
            <person name="Dick G.J."/>
            <person name="Li M."/>
        </authorList>
    </citation>
    <scope>NUCLEOTIDE SEQUENCE</scope>
    <source>
        <strain evidence="12">SZUA-1453</strain>
    </source>
</reference>
<keyword evidence="3 8" id="KW-0479">Metal-binding</keyword>
<dbReference type="Gene3D" id="3.90.650.10">
    <property type="entry name" value="PurM-like C-terminal domain"/>
    <property type="match status" value="2"/>
</dbReference>
<dbReference type="Pfam" id="PF18072">
    <property type="entry name" value="FGAR-AT_linker"/>
    <property type="match status" value="1"/>
</dbReference>
<organism evidence="12 13">
    <name type="scientific">Methanothermococcus okinawensis</name>
    <dbReference type="NCBI Taxonomy" id="155863"/>
    <lineage>
        <taxon>Archaea</taxon>
        <taxon>Methanobacteriati</taxon>
        <taxon>Methanobacteriota</taxon>
        <taxon>Methanomada group</taxon>
        <taxon>Methanococci</taxon>
        <taxon>Methanococcales</taxon>
        <taxon>Methanococcaceae</taxon>
        <taxon>Methanothermococcus</taxon>
    </lineage>
</organism>
<protein>
    <recommendedName>
        <fullName evidence="8">Phosphoribosylformylglycinamidine synthase subunit PurL</fullName>
        <shortName evidence="8">FGAM synthase</shortName>
        <ecNumber evidence="8">6.3.5.3</ecNumber>
    </recommendedName>
    <alternativeName>
        <fullName evidence="8">Formylglycinamide ribonucleotide amidotransferase subunit II</fullName>
        <shortName evidence="8">FGAR amidotransferase II</shortName>
        <shortName evidence="8">FGAR-AT II</shortName>
    </alternativeName>
    <alternativeName>
        <fullName evidence="8">Glutamine amidotransferase PurL</fullName>
    </alternativeName>
    <alternativeName>
        <fullName evidence="8">Phosphoribosylformylglycinamidine synthase subunit II</fullName>
    </alternativeName>
</protein>
<feature type="binding site" evidence="8">
    <location>
        <position position="483"/>
    </location>
    <ligand>
        <name>ATP</name>
        <dbReference type="ChEBI" id="CHEBI:30616"/>
    </ligand>
</feature>